<dbReference type="PROSITE" id="PS51257">
    <property type="entry name" value="PROKAR_LIPOPROTEIN"/>
    <property type="match status" value="1"/>
</dbReference>
<feature type="non-terminal residue" evidence="1">
    <location>
        <position position="92"/>
    </location>
</feature>
<dbReference type="Proteomes" id="UP000229278">
    <property type="component" value="Unassembled WGS sequence"/>
</dbReference>
<gene>
    <name evidence="1" type="ORF">CSA09_04975</name>
</gene>
<evidence type="ECO:0000313" key="2">
    <source>
        <dbReference type="Proteomes" id="UP000229278"/>
    </source>
</evidence>
<accession>A0A2G6PDZ1</accession>
<proteinExistence type="predicted"/>
<reference evidence="1 2" key="1">
    <citation type="submission" date="2017-10" db="EMBL/GenBank/DDBJ databases">
        <title>Novel microbial diversity and functional potential in the marine mammal oral microbiome.</title>
        <authorList>
            <person name="Dudek N.K."/>
            <person name="Sun C.L."/>
            <person name="Burstein D."/>
            <person name="Kantor R.S."/>
            <person name="Aliaga Goltsman D.S."/>
            <person name="Bik E.M."/>
            <person name="Thomas B.C."/>
            <person name="Banfield J.F."/>
            <person name="Relman D.A."/>
        </authorList>
    </citation>
    <scope>NUCLEOTIDE SEQUENCE [LARGE SCALE GENOMIC DNA]</scope>
    <source>
        <strain evidence="1">DOLJORAL78_50_517</strain>
    </source>
</reference>
<dbReference type="EMBL" id="PDTV01000012">
    <property type="protein sequence ID" value="PIE82764.1"/>
    <property type="molecule type" value="Genomic_DNA"/>
</dbReference>
<name>A0A2G6PDZ1_9GAMM</name>
<comment type="caution">
    <text evidence="1">The sequence shown here is derived from an EMBL/GenBank/DDBJ whole genome shotgun (WGS) entry which is preliminary data.</text>
</comment>
<sequence>MWKAGQFVPPFLLLSFLSFYHLVAGGCAAGNRGAELRSSHLAAAVFLLRKHACSASTSSRRAGRGLFVLTVAISVYHIAKAEDKVRATANEV</sequence>
<evidence type="ECO:0000313" key="1">
    <source>
        <dbReference type="EMBL" id="PIE82764.1"/>
    </source>
</evidence>
<dbReference type="AlphaFoldDB" id="A0A2G6PDZ1"/>
<protein>
    <submittedName>
        <fullName evidence="1">Uncharacterized protein</fullName>
    </submittedName>
</protein>
<organism evidence="1 2">
    <name type="scientific">Candidatus Contendibacter odensensis</name>
    <dbReference type="NCBI Taxonomy" id="1400860"/>
    <lineage>
        <taxon>Bacteria</taxon>
        <taxon>Pseudomonadati</taxon>
        <taxon>Pseudomonadota</taxon>
        <taxon>Gammaproteobacteria</taxon>
        <taxon>Candidatus Competibacteraceae</taxon>
        <taxon>Candidatus Contendibacter</taxon>
    </lineage>
</organism>